<sequence length="121" mass="13836">MLRIQSSLFFVSFIVFRSTVHRRLLLLEIGDWSQEALQSEAVAQTVMHYNMRKQGFVEETKWSSSSQNKGSKSDIDSIGHGFRKFQSPTIFLKIACDGDAVLPIIVGMYKWHFLSNGFDKS</sequence>
<proteinExistence type="predicted"/>
<keyword evidence="2" id="KW-1185">Reference proteome</keyword>
<accession>A0AAV9EKN0</accession>
<dbReference type="EMBL" id="JAUJYO010000006">
    <property type="protein sequence ID" value="KAK1314330.1"/>
    <property type="molecule type" value="Genomic_DNA"/>
</dbReference>
<gene>
    <name evidence="1" type="ORF">QJS10_CPA06g00671</name>
</gene>
<evidence type="ECO:0000313" key="2">
    <source>
        <dbReference type="Proteomes" id="UP001180020"/>
    </source>
</evidence>
<comment type="caution">
    <text evidence="1">The sequence shown here is derived from an EMBL/GenBank/DDBJ whole genome shotgun (WGS) entry which is preliminary data.</text>
</comment>
<dbReference type="Proteomes" id="UP001180020">
    <property type="component" value="Unassembled WGS sequence"/>
</dbReference>
<reference evidence="1" key="1">
    <citation type="journal article" date="2023" name="Nat. Commun.">
        <title>Diploid and tetraploid genomes of Acorus and the evolution of monocots.</title>
        <authorList>
            <person name="Ma L."/>
            <person name="Liu K.W."/>
            <person name="Li Z."/>
            <person name="Hsiao Y.Y."/>
            <person name="Qi Y."/>
            <person name="Fu T."/>
            <person name="Tang G.D."/>
            <person name="Zhang D."/>
            <person name="Sun W.H."/>
            <person name="Liu D.K."/>
            <person name="Li Y."/>
            <person name="Chen G.Z."/>
            <person name="Liu X.D."/>
            <person name="Liao X.Y."/>
            <person name="Jiang Y.T."/>
            <person name="Yu X."/>
            <person name="Hao Y."/>
            <person name="Huang J."/>
            <person name="Zhao X.W."/>
            <person name="Ke S."/>
            <person name="Chen Y.Y."/>
            <person name="Wu W.L."/>
            <person name="Hsu J.L."/>
            <person name="Lin Y.F."/>
            <person name="Huang M.D."/>
            <person name="Li C.Y."/>
            <person name="Huang L."/>
            <person name="Wang Z.W."/>
            <person name="Zhao X."/>
            <person name="Zhong W.Y."/>
            <person name="Peng D.H."/>
            <person name="Ahmad S."/>
            <person name="Lan S."/>
            <person name="Zhang J.S."/>
            <person name="Tsai W.C."/>
            <person name="Van de Peer Y."/>
            <person name="Liu Z.J."/>
        </authorList>
    </citation>
    <scope>NUCLEOTIDE SEQUENCE</scope>
    <source>
        <strain evidence="1">CP</strain>
    </source>
</reference>
<dbReference type="AlphaFoldDB" id="A0AAV9EKN0"/>
<evidence type="ECO:0000313" key="1">
    <source>
        <dbReference type="EMBL" id="KAK1314330.1"/>
    </source>
</evidence>
<protein>
    <submittedName>
        <fullName evidence="1">Uncharacterized protein</fullName>
    </submittedName>
</protein>
<name>A0AAV9EKN0_ACOCL</name>
<organism evidence="1 2">
    <name type="scientific">Acorus calamus</name>
    <name type="common">Sweet flag</name>
    <dbReference type="NCBI Taxonomy" id="4465"/>
    <lineage>
        <taxon>Eukaryota</taxon>
        <taxon>Viridiplantae</taxon>
        <taxon>Streptophyta</taxon>
        <taxon>Embryophyta</taxon>
        <taxon>Tracheophyta</taxon>
        <taxon>Spermatophyta</taxon>
        <taxon>Magnoliopsida</taxon>
        <taxon>Liliopsida</taxon>
        <taxon>Acoraceae</taxon>
        <taxon>Acorus</taxon>
    </lineage>
</organism>
<reference evidence="1" key="2">
    <citation type="submission" date="2023-06" db="EMBL/GenBank/DDBJ databases">
        <authorList>
            <person name="Ma L."/>
            <person name="Liu K.-W."/>
            <person name="Li Z."/>
            <person name="Hsiao Y.-Y."/>
            <person name="Qi Y."/>
            <person name="Fu T."/>
            <person name="Tang G."/>
            <person name="Zhang D."/>
            <person name="Sun W.-H."/>
            <person name="Liu D.-K."/>
            <person name="Li Y."/>
            <person name="Chen G.-Z."/>
            <person name="Liu X.-D."/>
            <person name="Liao X.-Y."/>
            <person name="Jiang Y.-T."/>
            <person name="Yu X."/>
            <person name="Hao Y."/>
            <person name="Huang J."/>
            <person name="Zhao X.-W."/>
            <person name="Ke S."/>
            <person name="Chen Y.-Y."/>
            <person name="Wu W.-L."/>
            <person name="Hsu J.-L."/>
            <person name="Lin Y.-F."/>
            <person name="Huang M.-D."/>
            <person name="Li C.-Y."/>
            <person name="Huang L."/>
            <person name="Wang Z.-W."/>
            <person name="Zhao X."/>
            <person name="Zhong W.-Y."/>
            <person name="Peng D.-H."/>
            <person name="Ahmad S."/>
            <person name="Lan S."/>
            <person name="Zhang J.-S."/>
            <person name="Tsai W.-C."/>
            <person name="Van De Peer Y."/>
            <person name="Liu Z.-J."/>
        </authorList>
    </citation>
    <scope>NUCLEOTIDE SEQUENCE</scope>
    <source>
        <strain evidence="1">CP</strain>
        <tissue evidence="1">Leaves</tissue>
    </source>
</reference>